<protein>
    <submittedName>
        <fullName evidence="1">Uncharacterized protein</fullName>
    </submittedName>
</protein>
<proteinExistence type="predicted"/>
<gene>
    <name evidence="1" type="ORF">MLD38_013329</name>
</gene>
<evidence type="ECO:0000313" key="2">
    <source>
        <dbReference type="Proteomes" id="UP001057402"/>
    </source>
</evidence>
<name>A0ACB9R8U7_9MYRT</name>
<dbReference type="Proteomes" id="UP001057402">
    <property type="component" value="Chromosome 4"/>
</dbReference>
<evidence type="ECO:0000313" key="1">
    <source>
        <dbReference type="EMBL" id="KAI4375462.1"/>
    </source>
</evidence>
<accession>A0ACB9R8U7</accession>
<comment type="caution">
    <text evidence="1">The sequence shown here is derived from an EMBL/GenBank/DDBJ whole genome shotgun (WGS) entry which is preliminary data.</text>
</comment>
<reference evidence="2" key="1">
    <citation type="journal article" date="2023" name="Front. Plant Sci.">
        <title>Chromosomal-level genome assembly of Melastoma candidum provides insights into trichome evolution.</title>
        <authorList>
            <person name="Zhong Y."/>
            <person name="Wu W."/>
            <person name="Sun C."/>
            <person name="Zou P."/>
            <person name="Liu Y."/>
            <person name="Dai S."/>
            <person name="Zhou R."/>
        </authorList>
    </citation>
    <scope>NUCLEOTIDE SEQUENCE [LARGE SCALE GENOMIC DNA]</scope>
</reference>
<sequence>MTLPRLGSVPTANGGSSLARRSTAQGQHRCTIHTTNFTSYELVAHVLHSVARTGVWECIDFYPVLNNSSVGLETSVVGPDVKHVLKASLDDLMMDYYVIGTYDLVNDTWTPDDASMDVGIGLRSIVPLDIGMATQLDIFAEFEIQGVRFLQGGCCCCRIYAKARTSYGPFGLGVLADDSLSELTLIYLRVVDNEKGRLKTYICADESR</sequence>
<organism evidence="1 2">
    <name type="scientific">Melastoma candidum</name>
    <dbReference type="NCBI Taxonomy" id="119954"/>
    <lineage>
        <taxon>Eukaryota</taxon>
        <taxon>Viridiplantae</taxon>
        <taxon>Streptophyta</taxon>
        <taxon>Embryophyta</taxon>
        <taxon>Tracheophyta</taxon>
        <taxon>Spermatophyta</taxon>
        <taxon>Magnoliopsida</taxon>
        <taxon>eudicotyledons</taxon>
        <taxon>Gunneridae</taxon>
        <taxon>Pentapetalae</taxon>
        <taxon>rosids</taxon>
        <taxon>malvids</taxon>
        <taxon>Myrtales</taxon>
        <taxon>Melastomataceae</taxon>
        <taxon>Melastomatoideae</taxon>
        <taxon>Melastomateae</taxon>
        <taxon>Melastoma</taxon>
    </lineage>
</organism>
<dbReference type="EMBL" id="CM042883">
    <property type="protein sequence ID" value="KAI4375462.1"/>
    <property type="molecule type" value="Genomic_DNA"/>
</dbReference>
<keyword evidence="2" id="KW-1185">Reference proteome</keyword>